<keyword evidence="1" id="KW-0175">Coiled coil</keyword>
<dbReference type="Proteomes" id="UP001152799">
    <property type="component" value="Chromosome 7"/>
</dbReference>
<keyword evidence="4" id="KW-1185">Reference proteome</keyword>
<reference evidence="3" key="1">
    <citation type="submission" date="2022-01" db="EMBL/GenBank/DDBJ databases">
        <authorList>
            <person name="King R."/>
        </authorList>
    </citation>
    <scope>NUCLEOTIDE SEQUENCE</scope>
</reference>
<feature type="coiled-coil region" evidence="1">
    <location>
        <begin position="230"/>
        <end position="257"/>
    </location>
</feature>
<feature type="domain" description="Myb/SANT-like DNA-binding" evidence="2">
    <location>
        <begin position="52"/>
        <end position="138"/>
    </location>
</feature>
<dbReference type="EMBL" id="OU892283">
    <property type="protein sequence ID" value="CAG9771574.1"/>
    <property type="molecule type" value="Genomic_DNA"/>
</dbReference>
<dbReference type="Pfam" id="PF13837">
    <property type="entry name" value="Myb_DNA-bind_4"/>
    <property type="match status" value="1"/>
</dbReference>
<accession>A0A9N9QS37</accession>
<evidence type="ECO:0000313" key="4">
    <source>
        <dbReference type="Proteomes" id="UP001152799"/>
    </source>
</evidence>
<evidence type="ECO:0000256" key="1">
    <source>
        <dbReference type="SAM" id="Coils"/>
    </source>
</evidence>
<protein>
    <recommendedName>
        <fullName evidence="2">Myb/SANT-like DNA-binding domain-containing protein</fullName>
    </recommendedName>
</protein>
<dbReference type="InterPro" id="IPR044822">
    <property type="entry name" value="Myb_DNA-bind_4"/>
</dbReference>
<dbReference type="OrthoDB" id="10065625at2759"/>
<organism evidence="3 4">
    <name type="scientific">Ceutorhynchus assimilis</name>
    <name type="common">cabbage seed weevil</name>
    <dbReference type="NCBI Taxonomy" id="467358"/>
    <lineage>
        <taxon>Eukaryota</taxon>
        <taxon>Metazoa</taxon>
        <taxon>Ecdysozoa</taxon>
        <taxon>Arthropoda</taxon>
        <taxon>Hexapoda</taxon>
        <taxon>Insecta</taxon>
        <taxon>Pterygota</taxon>
        <taxon>Neoptera</taxon>
        <taxon>Endopterygota</taxon>
        <taxon>Coleoptera</taxon>
        <taxon>Polyphaga</taxon>
        <taxon>Cucujiformia</taxon>
        <taxon>Curculionidae</taxon>
        <taxon>Ceutorhynchinae</taxon>
        <taxon>Ceutorhynchus</taxon>
    </lineage>
</organism>
<gene>
    <name evidence="3" type="ORF">CEUTPL_LOCUS12005</name>
</gene>
<evidence type="ECO:0000259" key="2">
    <source>
        <dbReference type="Pfam" id="PF13837"/>
    </source>
</evidence>
<dbReference type="AlphaFoldDB" id="A0A9N9QS37"/>
<sequence>MMQGILREVQEFVVLPSKSVGNGDSNVQLSDISKDILQLQNVVQSQLEGYTSWSTNVTKRLIALYKSHHTQIGIKITKQKKLWEIIAEILNKEFHLKLTASQVENKWRTLLRAYKNVTDNNNKTGRGSKVFQYQEEMDIIFCKKKNINPEVLLSNETIVAIPESITSTIQNKKDEHNSESPLSSRMEFVSDTPTHSEMPMKNSDLEQRSIKIKRIVSRYDVLEKIRLDRQKQHEQIVRKIEERIQLQKQKLTERKRQNDIQEERNTILRKYLENSYNNICG</sequence>
<name>A0A9N9QS37_9CUCU</name>
<evidence type="ECO:0000313" key="3">
    <source>
        <dbReference type="EMBL" id="CAG9771574.1"/>
    </source>
</evidence>
<dbReference type="Gene3D" id="1.10.10.60">
    <property type="entry name" value="Homeodomain-like"/>
    <property type="match status" value="1"/>
</dbReference>
<proteinExistence type="predicted"/>